<feature type="domain" description="Filamentous haemagglutinin FhaB/tRNA nuclease CdiA-like TPS" evidence="2">
    <location>
        <begin position="61"/>
        <end position="182"/>
    </location>
</feature>
<dbReference type="InterPro" id="IPR011050">
    <property type="entry name" value="Pectin_lyase_fold/virulence"/>
</dbReference>
<protein>
    <submittedName>
        <fullName evidence="3">Filamentous hemagglutinin</fullName>
    </submittedName>
</protein>
<dbReference type="InterPro" id="IPR008619">
    <property type="entry name" value="Filamentous_hemagglutn_rpt"/>
</dbReference>
<organism evidence="3 4">
    <name type="scientific">Pseudomonas abietaniphila</name>
    <dbReference type="NCBI Taxonomy" id="89065"/>
    <lineage>
        <taxon>Bacteria</taxon>
        <taxon>Pseudomonadati</taxon>
        <taxon>Pseudomonadota</taxon>
        <taxon>Gammaproteobacteria</taxon>
        <taxon>Pseudomonadales</taxon>
        <taxon>Pseudomonadaceae</taxon>
        <taxon>Pseudomonas</taxon>
    </lineage>
</organism>
<dbReference type="Pfam" id="PF05860">
    <property type="entry name" value="TPS"/>
    <property type="match status" value="1"/>
</dbReference>
<dbReference type="GO" id="GO:0003824">
    <property type="term" value="F:catalytic activity"/>
    <property type="evidence" value="ECO:0007669"/>
    <property type="project" value="UniProtKB-ARBA"/>
</dbReference>
<evidence type="ECO:0000256" key="1">
    <source>
        <dbReference type="SAM" id="MobiDB-lite"/>
    </source>
</evidence>
<sequence>MDLRHFAFLARQPSAALTSRDRFCGIPKRGLALILANAMFWHPLWVHADGITGGPGQQQAGNGVPIVNIAAPNGQGLSHNQFQDYNVGPQGLILNNATGPTQSTQLGGQILGNPNLHGQAAGIILNEVIGNNASQLRGATEVAGQAAHVIVANPHGITCSGCGFINSPRATLTTGKPVLENGRLDRFQVEQGEVMVDGAGLDATAVDRFDIIARSVKINAQINARDLNVVAGRNAVNAQSLDAKALADDGRAKPQVAIDSSALGGMYANSIRLVGTEGGVGVRLAGDVAASAGDLQLDVNGQLTMANASSSSAVRVQAKDVTLNGDHVNAPVIEIRSAGELVNRSKLTARDRIAVTAAQVRNEGAIRSTDIALSANALVNRNEIAAERALTVTATQVDNHRGKLRGQQVKVAGADAIDNRGGNIVGSSVSIQAGLLDNGTLAQAAGEITSLMGDLTVSVDTLLNQAGSIFAKGVMRFDGSTLDNSGGQLAGGALDFNVRGSLFNRGGVIESNADFNVRSALFDNGRDGLINVLGSGRWALGAVADLGTVQFTGPLQLTLDNGLTLKTGDRLFSAAGLNVSAASLDNAGELLSDGDLNLAFVGDVYNSGLIQTLKQLTLSASGVQQNGGRIGSAGDATLTLSGVLDNLGYLTASQSLQINAANIDNRGTLGAQGALTLRAQNGISNHADSLLFSGGDMTLRGGRFSNLYGDVYSQGNFRFSALEGGFAEVFSNLSGTVESEGNLDIKARFIENGKAEFEMGRELVAGDLDWVCGQHCDGHDSFKRGLITLLQTYIERATQDSASARLVAGKSMTLDADQVQNRYSLLAANGDLTITAHDLLNQGASTRVGTNVTQIGTPGQIDTAFWDQMEFVDVPAFKAALAAGNFDLAWFELLKARSSDGRFEELSNVTEWRDSGDMAYAATLQSGGKMTLNVANSVQNGTIRENTLAQLTGQMGDDQTGPVDIDLSKRVADGDVLAGAGFDPTSASGFRLPQGDYGLFIKSKDPTARYLVEGNPNLTDLSRFLGSDYLLGLLGYSADGTWRRLGDGFYESRLIRDAVLARTGQRFLADDLSSDEEQFRYLMDNAAASKKALNLSVGVGLSAEQVGALTHDIVWMENRVVEGQTVLVPVLYLAQAESRNVRGNSLIQGRELALVSGGDLLSVGTLRGKDTVSINTAGSLYQGGLIDAGNALALLAQDSIRNAMAGEIRGSDVSLVAINGDIISDRTAAQVRDGSGMRTVLDGPSVIHSNNNLTLLAGQDISNRGAISAGTDASLTAGRDINLLATVNARERHDIADGGHRYTVSTDVENLAATVSTGGNLSLAAGRDINVVASKASAAQDLFLNAGRDIAVVSATDIRSVETRSKNGHKRVTERDDRQTHVGSLLSAGHDFNSTAVGDTTLIASHIEAANDAQLYSGGRISLLAGQNSTSTLYDMQEKGGWGAEKSKRDEVTDVTHVGSGIKTGGNLSLVSGGDQLYQRAKLDSGNDLTLTSGGAVTFEAVKDLHQESHVENDSDLAWFSMKGEGRTDETVRQSELTAQGNLVINAVQGLKIDVKKVDQQTVSQTIEAMVTADPQLAWLKAAEQRGDVDWRQVAEIHESFKYDNAGLGPAAQIAVAILMAWAVGPTVMVAATEAGAAASIAAAAGAVATSASTTAAVSVVNNRGNLGAVLKEVTSSDSLKGYAVSGITAGLTAGHFDALTGAAGKVPTFTLQGIGGFAANQALQGVTSTALSKALGQGGSVNEALKGALFNTLAATAFNLVGDYTAGVIETGTPSKVVIHAMVGGLLAKATGGDFKTGALAAGVNEAVVGHLDGLVQGNEALLTMSSQMIGLLAAAAQKDTDAEKLQQGVWVAKNATEYNYLLHKDLEAMHAELTASKSDAEKRQIHEKYAKQNEDNNAALGSLCKANPDVCRQISDQLQQDEPKLDALAKELCAKGEIQEGTLIAAFFQQENMAARLQIASELGAIKNGEGSRLLNELGAVLLGGARVDSGPSKPTSNNSSRPTHQTSESDVGPTRPQVSFESGQEVPYGAKATGGAVELTFDKATRIWTTPAGLEYGQGSVQGNRVLHVLEHAEPNPAKTTHSVFSMDRKEILGAVDEAWLKKGSPVVGDPGAYVVPMGRAIGTSGETSIKVIVRPGTNQVITAYPVK</sequence>
<dbReference type="InterPro" id="IPR006915">
    <property type="entry name" value="DUF637_hemagglutn_put"/>
</dbReference>
<dbReference type="InterPro" id="IPR025157">
    <property type="entry name" value="Hemagglutinin_rpt"/>
</dbReference>
<dbReference type="Pfam" id="PF05594">
    <property type="entry name" value="Fil_haemagg"/>
    <property type="match status" value="9"/>
</dbReference>
<evidence type="ECO:0000259" key="2">
    <source>
        <dbReference type="SMART" id="SM00912"/>
    </source>
</evidence>
<dbReference type="Pfam" id="PF04830">
    <property type="entry name" value="DUF637"/>
    <property type="match status" value="1"/>
</dbReference>
<gene>
    <name evidence="3" type="ORF">SAMN05216605_108167</name>
</gene>
<dbReference type="InterPro" id="IPR012334">
    <property type="entry name" value="Pectin_lyas_fold"/>
</dbReference>
<dbReference type="SMART" id="SM00912">
    <property type="entry name" value="Haemagg_act"/>
    <property type="match status" value="1"/>
</dbReference>
<proteinExistence type="predicted"/>
<reference evidence="4" key="1">
    <citation type="submission" date="2016-10" db="EMBL/GenBank/DDBJ databases">
        <authorList>
            <person name="Varghese N."/>
            <person name="Submissions S."/>
        </authorList>
    </citation>
    <scope>NUCLEOTIDE SEQUENCE [LARGE SCALE GENOMIC DNA]</scope>
    <source>
        <strain evidence="4">ATCC 700689</strain>
    </source>
</reference>
<dbReference type="EMBL" id="FNCO01000008">
    <property type="protein sequence ID" value="SDH79866.1"/>
    <property type="molecule type" value="Genomic_DNA"/>
</dbReference>
<keyword evidence="4" id="KW-1185">Reference proteome</keyword>
<dbReference type="NCBIfam" id="TIGR01901">
    <property type="entry name" value="adhes_NPXG"/>
    <property type="match status" value="1"/>
</dbReference>
<dbReference type="SUPFAM" id="SSF51126">
    <property type="entry name" value="Pectin lyase-like"/>
    <property type="match status" value="1"/>
</dbReference>
<feature type="compositionally biased region" description="Polar residues" evidence="1">
    <location>
        <begin position="1995"/>
        <end position="2012"/>
    </location>
</feature>
<dbReference type="InterPro" id="IPR010069">
    <property type="entry name" value="CdiA_FHA1_rpt"/>
</dbReference>
<dbReference type="OrthoDB" id="2664633at2"/>
<feature type="region of interest" description="Disordered" evidence="1">
    <location>
        <begin position="1988"/>
        <end position="2030"/>
    </location>
</feature>
<dbReference type="Pfam" id="PF13332">
    <property type="entry name" value="Fil_haemagg_2"/>
    <property type="match status" value="2"/>
</dbReference>
<dbReference type="Gene3D" id="2.160.20.10">
    <property type="entry name" value="Single-stranded right-handed beta-helix, Pectin lyase-like"/>
    <property type="match status" value="1"/>
</dbReference>
<dbReference type="InterPro" id="IPR008638">
    <property type="entry name" value="FhaB/CdiA-like_TPS"/>
</dbReference>
<dbReference type="Proteomes" id="UP000182894">
    <property type="component" value="Unassembled WGS sequence"/>
</dbReference>
<name>A0A1G8FCK7_9PSED</name>
<dbReference type="NCBIfam" id="TIGR01731">
    <property type="entry name" value="fil_hemag_20aa"/>
    <property type="match status" value="9"/>
</dbReference>
<evidence type="ECO:0000313" key="3">
    <source>
        <dbReference type="EMBL" id="SDH79866.1"/>
    </source>
</evidence>
<dbReference type="STRING" id="89065.SAMN05216605_108167"/>
<accession>A0A1G8FCK7</accession>
<evidence type="ECO:0000313" key="4">
    <source>
        <dbReference type="Proteomes" id="UP000182894"/>
    </source>
</evidence>
<dbReference type="RefSeq" id="WP_074753727.1">
    <property type="nucleotide sequence ID" value="NZ_FNCO01000008.1"/>
</dbReference>